<evidence type="ECO:0000259" key="3">
    <source>
        <dbReference type="Pfam" id="PF20237"/>
    </source>
</evidence>
<gene>
    <name evidence="4" type="ORF">CEP54_015775</name>
</gene>
<dbReference type="Pfam" id="PF00656">
    <property type="entry name" value="Peptidase_C14"/>
    <property type="match status" value="1"/>
</dbReference>
<comment type="caution">
    <text evidence="4">The sequence shown here is derived from an EMBL/GenBank/DDBJ whole genome shotgun (WGS) entry which is preliminary data.</text>
</comment>
<feature type="transmembrane region" description="Helical" evidence="1">
    <location>
        <begin position="694"/>
        <end position="723"/>
    </location>
</feature>
<organism evidence="4 5">
    <name type="scientific">Fusarium duplospermum</name>
    <dbReference type="NCBI Taxonomy" id="1325734"/>
    <lineage>
        <taxon>Eukaryota</taxon>
        <taxon>Fungi</taxon>
        <taxon>Dikarya</taxon>
        <taxon>Ascomycota</taxon>
        <taxon>Pezizomycotina</taxon>
        <taxon>Sordariomycetes</taxon>
        <taxon>Hypocreomycetidae</taxon>
        <taxon>Hypocreales</taxon>
        <taxon>Nectriaceae</taxon>
        <taxon>Fusarium</taxon>
        <taxon>Fusarium solani species complex</taxon>
    </lineage>
</organism>
<evidence type="ECO:0000313" key="4">
    <source>
        <dbReference type="EMBL" id="RSL41577.1"/>
    </source>
</evidence>
<keyword evidence="1" id="KW-0812">Transmembrane</keyword>
<evidence type="ECO:0000256" key="1">
    <source>
        <dbReference type="SAM" id="Phobius"/>
    </source>
</evidence>
<dbReference type="Gene3D" id="3.40.50.1460">
    <property type="match status" value="1"/>
</dbReference>
<reference evidence="4 5" key="1">
    <citation type="submission" date="2017-06" db="EMBL/GenBank/DDBJ databases">
        <title>Comparative genomic analysis of Ambrosia Fusariam Clade fungi.</title>
        <authorList>
            <person name="Stajich J.E."/>
            <person name="Carrillo J."/>
            <person name="Kijimoto T."/>
            <person name="Eskalen A."/>
            <person name="O'Donnell K."/>
            <person name="Kasson M."/>
        </authorList>
    </citation>
    <scope>NUCLEOTIDE SEQUENCE [LARGE SCALE GENOMIC DNA]</scope>
    <source>
        <strain evidence="4 5">NRRL62584</strain>
    </source>
</reference>
<dbReference type="InterPro" id="IPR011600">
    <property type="entry name" value="Pept_C14_caspase"/>
</dbReference>
<feature type="domain" description="Peptidase C14 caspase" evidence="2">
    <location>
        <begin position="11"/>
        <end position="287"/>
    </location>
</feature>
<sequence length="730" mass="81438">MDQKISKASHWAILIGVGGLRGYENQNRSVKGAVADVMAMKKYLETSSVPVHICTLTTERLGQDKTPTNASLQNAPTYRNVTEQLWEVIEHGQRGDYVYIHFSGHGTNKQGALALVLYEAKLANSKLLYTKILRSAIDRMVSAGMLVTLALDCCFSGNVLRNGHLQPSGIRYIEYNTTMDILSDHIDPFAEKGTRSSSLTLAKGEEPGQRLLDPAGYSVLAACDSHEEASEVTLPDGSNRGALSYFLLDSLTALRNKGVEVSHHSLHQHVRGNFHARHGSQTPMLYGRNGLSFFNNITPGMSMAFVSVHRDIVNDLVLDAGEVNGVHVGDEYALYAFTALETPIGIRKEAHIKARVTTVNHFTSTLCIDNFSEEQKVPKGSTWKAKMLTTLSSHVVCMMLIRDVPNARDLLDEAKKIPYLHLVLQDGQDHRDGSESDPCERATFQVTARDNNIYEVLDQRAEKVKNFPVINTSDSDAKETLLKTLGHIAAFKFFEQIENLNPDPQPGYPRFSALQASHKCFHIFRRFDNLRIRSLLLKQDKLSILEKKLSKIDHDEPSPLFLASSRLDRSTERAAVLSEIDDALASYDELLERSQRILSFDRPLATHVLSLENWLQGNACIAREESRFLDHTEDLLTVAPLEDGVMYWLEMTVTACAEFFTKVRLVQAKHQQNRSDDPKVHVFDQSFTDKAARVLLTTLVTLLILAIDLATASATYLTVLVVFMNGARGS</sequence>
<keyword evidence="1" id="KW-1133">Transmembrane helix</keyword>
<keyword evidence="5" id="KW-1185">Reference proteome</keyword>
<dbReference type="PANTHER" id="PTHR34502:SF3">
    <property type="entry name" value="DUF6594 DOMAIN-CONTAINING PROTEIN"/>
    <property type="match status" value="1"/>
</dbReference>
<evidence type="ECO:0000259" key="2">
    <source>
        <dbReference type="Pfam" id="PF00656"/>
    </source>
</evidence>
<feature type="domain" description="DUF6594" evidence="3">
    <location>
        <begin position="508"/>
        <end position="706"/>
    </location>
</feature>
<proteinExistence type="predicted"/>
<keyword evidence="1" id="KW-0472">Membrane</keyword>
<dbReference type="EMBL" id="NKCI01000410">
    <property type="protein sequence ID" value="RSL41577.1"/>
    <property type="molecule type" value="Genomic_DNA"/>
</dbReference>
<dbReference type="Proteomes" id="UP000288168">
    <property type="component" value="Unassembled WGS sequence"/>
</dbReference>
<evidence type="ECO:0000313" key="5">
    <source>
        <dbReference type="Proteomes" id="UP000288168"/>
    </source>
</evidence>
<accession>A0A428NLC7</accession>
<dbReference type="OrthoDB" id="3223806at2759"/>
<dbReference type="PANTHER" id="PTHR34502">
    <property type="entry name" value="DUF6594 DOMAIN-CONTAINING PROTEIN-RELATED"/>
    <property type="match status" value="1"/>
</dbReference>
<name>A0A428NLC7_9HYPO</name>
<dbReference type="GO" id="GO:0006508">
    <property type="term" value="P:proteolysis"/>
    <property type="evidence" value="ECO:0007669"/>
    <property type="project" value="InterPro"/>
</dbReference>
<dbReference type="Pfam" id="PF20237">
    <property type="entry name" value="DUF6594"/>
    <property type="match status" value="1"/>
</dbReference>
<dbReference type="InterPro" id="IPR046529">
    <property type="entry name" value="DUF6594"/>
</dbReference>
<dbReference type="AlphaFoldDB" id="A0A428NLC7"/>
<dbReference type="GO" id="GO:0004197">
    <property type="term" value="F:cysteine-type endopeptidase activity"/>
    <property type="evidence" value="ECO:0007669"/>
    <property type="project" value="InterPro"/>
</dbReference>
<protein>
    <submittedName>
        <fullName evidence="4">Uncharacterized protein</fullName>
    </submittedName>
</protein>